<keyword evidence="6" id="KW-0812">Transmembrane</keyword>
<dbReference type="Gene3D" id="2.70.160.11">
    <property type="entry name" value="Hnrnp arginine n-methyltransferase1"/>
    <property type="match status" value="2"/>
</dbReference>
<feature type="region of interest" description="Disordered" evidence="5">
    <location>
        <begin position="1"/>
        <end position="22"/>
    </location>
</feature>
<dbReference type="PROSITE" id="PS50092">
    <property type="entry name" value="TSP1"/>
    <property type="match status" value="22"/>
</dbReference>
<feature type="compositionally biased region" description="Acidic residues" evidence="5">
    <location>
        <begin position="10"/>
        <end position="20"/>
    </location>
</feature>
<dbReference type="Pfam" id="PF00090">
    <property type="entry name" value="TSP_1"/>
    <property type="match status" value="12"/>
</dbReference>
<dbReference type="InterPro" id="IPR036383">
    <property type="entry name" value="TSP1_rpt_sf"/>
</dbReference>
<proteinExistence type="predicted"/>
<evidence type="ECO:0000256" key="4">
    <source>
        <dbReference type="PROSITE-ProRule" id="PRU00339"/>
    </source>
</evidence>
<feature type="domain" description="Spondin-like TSP1" evidence="7">
    <location>
        <begin position="1364"/>
        <end position="1416"/>
    </location>
</feature>
<dbReference type="InterPro" id="IPR044004">
    <property type="entry name" value="TSP1_spondin_dom"/>
</dbReference>
<dbReference type="Proteomes" id="UP000604046">
    <property type="component" value="Unassembled WGS sequence"/>
</dbReference>
<feature type="domain" description="Spondin-like TSP1" evidence="7">
    <location>
        <begin position="2072"/>
        <end position="2120"/>
    </location>
</feature>
<dbReference type="EMBL" id="CAJNDS010000957">
    <property type="protein sequence ID" value="CAE7242012.1"/>
    <property type="molecule type" value="Genomic_DNA"/>
</dbReference>
<dbReference type="PANTHER" id="PTHR11311:SF15">
    <property type="entry name" value="SPONDIN-2"/>
    <property type="match status" value="1"/>
</dbReference>
<dbReference type="InterPro" id="IPR019734">
    <property type="entry name" value="TPR_rpt"/>
</dbReference>
<dbReference type="Gene3D" id="2.20.100.10">
    <property type="entry name" value="Thrombospondin type-1 (TSP1) repeat"/>
    <property type="match status" value="21"/>
</dbReference>
<evidence type="ECO:0000256" key="5">
    <source>
        <dbReference type="SAM" id="MobiDB-lite"/>
    </source>
</evidence>
<dbReference type="SMART" id="SM00028">
    <property type="entry name" value="TPR"/>
    <property type="match status" value="3"/>
</dbReference>
<keyword evidence="4" id="KW-0802">TPR repeat</keyword>
<accession>A0A812L6P3</accession>
<dbReference type="InterPro" id="IPR000884">
    <property type="entry name" value="TSP1_rpt"/>
</dbReference>
<keyword evidence="1" id="KW-0732">Signal</keyword>
<evidence type="ECO:0000256" key="6">
    <source>
        <dbReference type="SAM" id="Phobius"/>
    </source>
</evidence>
<dbReference type="Gene3D" id="1.25.40.10">
    <property type="entry name" value="Tetratricopeptide repeat domain"/>
    <property type="match status" value="1"/>
</dbReference>
<evidence type="ECO:0000259" key="7">
    <source>
        <dbReference type="Pfam" id="PF19028"/>
    </source>
</evidence>
<evidence type="ECO:0000256" key="1">
    <source>
        <dbReference type="ARBA" id="ARBA00022729"/>
    </source>
</evidence>
<keyword evidence="6" id="KW-1133">Transmembrane helix</keyword>
<sequence>MAREDSGSSESEEEIEDKESLDDKLKRITQLGKEGNVEGLVKEAKLADCSPEMVSFASRKAKDLGNLAFQKKDYEQALEYYAGALLGDVPEKYKIFSNRSACQFQLGRYTEALVEATKAIKENRSWSKGYFRAGRAALEMEYYQEALEMFEKGLEKEPSNKDLVSWAQKARDIRNQHQQEKLVKKHTTDYSKFDSLMQQQKEEEDEEEAANDPNRIILGDKYYSSSKMEQRQLKAMLGYKEPPPPPFEPKFDMEVIYRHDNRGAKTQHPIWDPTTREWRIDAKPAPSRVDYSDSQQAQAIALFLERQTEVQHVDEMLNLVDQHASPVNAYVKAVREVVGQLMGATKDGVRQKHNMLGNDARWLFVGLGCALPLLTAARYLPASEIVANTAHRAAYIADLYMTIARENGLKSQQVKFVHRPSHELAVVDPDGQDENNLTGRVDVAVLDYELFDPGLIGKGVLARVNHIKKKLVTSDHMILPMSAQILCAPCEIVCPREDGPDGLNWQAGDDSRWGAFYEAGNFDGGLREPWRCLGPVHEVFEFDFTEQEVKMNGQADLSFVAKEDGVLNCIVFWYKMALTADVSLDHTPEQLRESPAIHGDYNRHAYQWLPAPLQVSKGDEIQIRASYSRSRIRFEIMSPEVPKKPKGVGCPRWLFLRLWDEQRLEAFRKAIEKALEKIMEARDAVPKLDRPPLRIVHMGAGLGQISMLTARCAREAGISEEEVETHGSTVVALEQMPKVVRLARRVFRDNGLDRDIFLCSEDVRKLPSQPQRAQLVVCEHFDPGLLGEGILVLLNAARIKMCNAFEHQVIPSRATIWAAAFEFGEHLRSYEGFDLSALNHYRTGLMTDVDTALAEGSCRQLSNVFEVFKFDFEKNLMPDAHSITFTPTATGKITAIVFWYEMHMDMEGDVILTNWPESIPPADFSMLEKDLHRVAPLRQAVCNFQGSYIQEVVKDEPIEIDVGYQQAWPQFVWPGTEMVQRDSGERIPKPPPMPRHRLYFEKMKTETEKLEQQLQSGLMYDAEQLSRRGLVGRPRMARLLAGLFSVLALGLAAEDSEWSTVRVDGDDLHDVPGHIDDLSAASQVGLSHVVSSQDVALDAGHVHHIHHIDHIDHIDHVDHVDHIVYSDDADLGPAYVHNDVHEYATYGGDHVTSGEAKPDWAHVHLSQEPLDASEVPAEWMDNLGQDVQVVHDHHIIFDDAQLPPTKVPHVEHLHYHHHHQEAPPQHVCDGREEQWDDCPEQRRCVACTPVDCLFTEWSRWYDGADCIGLRFRHRSIQVRNNECGLPCYGSKMESELLPEPKPECLKKQQDCVFSAWTQWSVCQSQVDQAIRERHIDRAPLHSGEPCKGSSKETRPCGGPEPMPCLFSEWHEWTKCSATCGEGRHTRMRRVKSEDYLSGQTCDDALMETKACSVESCPSQDCQISTWSEWSPCGRLSLQKTRSRMVLVSPEGEGMGCNVSLMEADACAPQAGEDCIVSEWSAWTACDKSCHGGQTYRHRRLMRYNSYGGACPTSSLKEVSPCNTQACVPISRDCALGDWDDWSVCSQETGEGFAKRTRELTPATGDGKACDGTTVELKACEIKPQEVVDCQWGGWLDWSDCTKTCGGGSMRRNRAIEAAPRNGGVACQAEDKEEVTFCNIMPCSGECIDGNWSSWSAWSECSAYCGNGFQKRRRSLATLPTACGAMPEGPREDFRLCDPAPPACEQDRDCRLSLWSSWSECSKDCHGVRERVRHIVMYARGNGISCDGESLKDIEDCNPLLGSEPPAACGTAPAQDCILQDWSEWSECSVTCGGGEQLRKRTVLQPSSSGGRPCNGTLTTVRGCSPIPCHVDVVKDCRWGDWSDWGDCTHCGGQRTRHRIIEQLPTLHGKLCDEEDAKEVSNCTSYCHDRKYCVWSEWSGRECAETCGATTTMRNRILKLVDLADDFLFVGDKHSGCLGSQLDVATCPSKQDCNSECVPVDCTFGAWSEWNEPTCVGLCERQRVVSQMSNECGSPCSGALQETKKCQSTCEAPEDCQVSEWTQWSHCSNATGHMGGQRYRRRDVRQPPKRGGLACYGDLEQTKACKGELPEPCVMGQWQEWGDCSTTCGEGFQSRERSIKQLADDGGTQCNGRLAEVKECHAGFWEDCGLGSEQDCEFDAWSDWSDCSFVMQRERSRDFKKRALLGGLPCMGPMHELETCHHAPVDCAVSEWTEWDNCDRSCGSAHARRQRQITQFPKHGGSLCPSDLVQMKACHLPSCDLKDCQVSGWLEWGRCSASCGPGQQSRVRAVINLREPGGFGCFFSVAESQACQGGDGEGGAVACAADCVWDEWEDWSQCSRSCGGGLMKRSRQVKTLPSEGGKPCDDKDMQEVLPCNVGVCHENCINGLWADWEQWSPCSRTCGGGVTFRHREVKRMANSCGHPAIGNDKETKFCNVDVHCQPDKDCLYTGWSSWNECSSSCTGIMFRRRSIAAYGHGDGLYCQGALQEVSPCNPAEGEQAPSGCGAGTAVDCVLSAWSSWEDCSATCDGGEQRRHRHVVQHPHHGGLACKGTLLDVRECGRDHCHNGAHPLDCVYGQWKEWAACGQCDGERKRVRKILVYPAEGGRECVPAAMEEVGACPNPCAAELACSWQSWSAWSSCSASCGSGGKRKRSRELIKVTRPVNAAMSGSAHRHLIQKYRTLYSRTRSLEEGQMKEVVLAFFGGFLALSAAIGLAGVLQRLRRPAGNQIMVADAEQALANAETSDVEVPLVAFVWSLDLRGNPLRFISRDMWIIVVLASWEEMLGDGYAAAERIALEPNGNPHYLIDPNNANFFHMMFFL</sequence>
<dbReference type="PROSITE" id="PS50005">
    <property type="entry name" value="TPR"/>
    <property type="match status" value="1"/>
</dbReference>
<dbReference type="SUPFAM" id="SSF53335">
    <property type="entry name" value="S-adenosyl-L-methionine-dependent methyltransferases"/>
    <property type="match status" value="1"/>
</dbReference>
<evidence type="ECO:0000313" key="9">
    <source>
        <dbReference type="Proteomes" id="UP000604046"/>
    </source>
</evidence>
<gene>
    <name evidence="8" type="primary">SSPO</name>
    <name evidence="8" type="ORF">SNAT2548_LOCUS11040</name>
</gene>
<reference evidence="8" key="1">
    <citation type="submission" date="2021-02" db="EMBL/GenBank/DDBJ databases">
        <authorList>
            <person name="Dougan E. K."/>
            <person name="Rhodes N."/>
            <person name="Thang M."/>
            <person name="Chan C."/>
        </authorList>
    </citation>
    <scope>NUCLEOTIDE SEQUENCE</scope>
</reference>
<dbReference type="InterPro" id="IPR051418">
    <property type="entry name" value="Spondin/Thrombospondin_T1"/>
</dbReference>
<evidence type="ECO:0000256" key="3">
    <source>
        <dbReference type="ARBA" id="ARBA00023180"/>
    </source>
</evidence>
<name>A0A812L6P3_9DINO</name>
<feature type="transmembrane region" description="Helical" evidence="6">
    <location>
        <begin position="2676"/>
        <end position="2697"/>
    </location>
</feature>
<dbReference type="SMART" id="SM00209">
    <property type="entry name" value="TSP1"/>
    <property type="match status" value="23"/>
</dbReference>
<dbReference type="InterPro" id="IPR011990">
    <property type="entry name" value="TPR-like_helical_dom_sf"/>
</dbReference>
<feature type="domain" description="Spondin-like TSP1" evidence="7">
    <location>
        <begin position="1589"/>
        <end position="1642"/>
    </location>
</feature>
<dbReference type="InterPro" id="IPR029063">
    <property type="entry name" value="SAM-dependent_MTases_sf"/>
</dbReference>
<keyword evidence="3" id="KW-0325">Glycoprotein</keyword>
<evidence type="ECO:0000313" key="8">
    <source>
        <dbReference type="EMBL" id="CAE7242012.1"/>
    </source>
</evidence>
<feature type="domain" description="Spondin-like TSP1" evidence="7">
    <location>
        <begin position="2306"/>
        <end position="2359"/>
    </location>
</feature>
<feature type="repeat" description="TPR" evidence="4">
    <location>
        <begin position="127"/>
        <end position="160"/>
    </location>
</feature>
<organism evidence="8 9">
    <name type="scientific">Symbiodinium natans</name>
    <dbReference type="NCBI Taxonomy" id="878477"/>
    <lineage>
        <taxon>Eukaryota</taxon>
        <taxon>Sar</taxon>
        <taxon>Alveolata</taxon>
        <taxon>Dinophyceae</taxon>
        <taxon>Suessiales</taxon>
        <taxon>Symbiodiniaceae</taxon>
        <taxon>Symbiodinium</taxon>
    </lineage>
</organism>
<keyword evidence="2" id="KW-1015">Disulfide bond</keyword>
<dbReference type="SUPFAM" id="SSF48452">
    <property type="entry name" value="TPR-like"/>
    <property type="match status" value="1"/>
</dbReference>
<keyword evidence="6" id="KW-0472">Membrane</keyword>
<protein>
    <submittedName>
        <fullName evidence="8">SSPO protein</fullName>
    </submittedName>
</protein>
<keyword evidence="9" id="KW-1185">Reference proteome</keyword>
<evidence type="ECO:0000256" key="2">
    <source>
        <dbReference type="ARBA" id="ARBA00023157"/>
    </source>
</evidence>
<dbReference type="PANTHER" id="PTHR11311">
    <property type="entry name" value="SPONDIN"/>
    <property type="match status" value="1"/>
</dbReference>
<dbReference type="Gene3D" id="3.40.50.150">
    <property type="entry name" value="Vaccinia Virus protein VP39"/>
    <property type="match status" value="2"/>
</dbReference>
<dbReference type="SUPFAM" id="SSF82895">
    <property type="entry name" value="TSP-1 type 1 repeat"/>
    <property type="match status" value="19"/>
</dbReference>
<comment type="caution">
    <text evidence="8">The sequence shown here is derived from an EMBL/GenBank/DDBJ whole genome shotgun (WGS) entry which is preliminary data.</text>
</comment>
<feature type="domain" description="Spondin-like TSP1" evidence="7">
    <location>
        <begin position="2186"/>
        <end position="2238"/>
    </location>
</feature>
<dbReference type="OrthoDB" id="446173at2759"/>
<feature type="domain" description="Spondin-like TSP1" evidence="7">
    <location>
        <begin position="2491"/>
        <end position="2543"/>
    </location>
</feature>
<dbReference type="Pfam" id="PF19028">
    <property type="entry name" value="TSP1_spondin"/>
    <property type="match status" value="7"/>
</dbReference>
<feature type="domain" description="Spondin-like TSP1" evidence="7">
    <location>
        <begin position="1776"/>
        <end position="1828"/>
    </location>
</feature>